<keyword evidence="2" id="KW-1185">Reference proteome</keyword>
<organism evidence="1 2">
    <name type="scientific">Chitinophaga varians</name>
    <dbReference type="NCBI Taxonomy" id="2202339"/>
    <lineage>
        <taxon>Bacteria</taxon>
        <taxon>Pseudomonadati</taxon>
        <taxon>Bacteroidota</taxon>
        <taxon>Chitinophagia</taxon>
        <taxon>Chitinophagales</taxon>
        <taxon>Chitinophagaceae</taxon>
        <taxon>Chitinophaga</taxon>
    </lineage>
</organism>
<dbReference type="RefSeq" id="WP_168871861.1">
    <property type="nucleotide sequence ID" value="NZ_JABAIA010000002.1"/>
</dbReference>
<protein>
    <submittedName>
        <fullName evidence="1">Uncharacterized protein</fullName>
    </submittedName>
</protein>
<sequence length="288" mass="32771">MPKSLYLRRKHSGGAINKKGNDYETCFACFKIMQLTEKFRSQLNSIVVSSQGRGYVDDLWIQNLIPGEPHETCYQLRTSHTLHWGKRTTPGTLSYDFHQQKDNLTKKGVNFCLELVVSKRKVHKSMHYNLAKTLTNVCTVYHFPWSNTIDRQVVNCRVFRQAATALCASTDTDKLQSLVSHFVGAWVASGGQNVSLDHLLAKIESRGAYIFLKSATVLTLSPQLVAILDVIPNFRYQIVQGYLAYYYGDYDSGFVPYMINSQEFRNIESEIIAEHPATFNELEPLILS</sequence>
<dbReference type="Proteomes" id="UP000570474">
    <property type="component" value="Unassembled WGS sequence"/>
</dbReference>
<name>A0A847RZ19_9BACT</name>
<dbReference type="EMBL" id="JABAIA010000002">
    <property type="protein sequence ID" value="NLR65897.1"/>
    <property type="molecule type" value="Genomic_DNA"/>
</dbReference>
<proteinExistence type="predicted"/>
<comment type="caution">
    <text evidence="1">The sequence shown here is derived from an EMBL/GenBank/DDBJ whole genome shotgun (WGS) entry which is preliminary data.</text>
</comment>
<dbReference type="AlphaFoldDB" id="A0A847RZ19"/>
<gene>
    <name evidence="1" type="ORF">HGH92_16445</name>
</gene>
<reference evidence="1 2" key="1">
    <citation type="submission" date="2020-04" db="EMBL/GenBank/DDBJ databases">
        <authorList>
            <person name="Yin C."/>
        </authorList>
    </citation>
    <scope>NUCLEOTIDE SEQUENCE [LARGE SCALE GENOMIC DNA]</scope>
    <source>
        <strain evidence="1 2">Ae27</strain>
    </source>
</reference>
<accession>A0A847RZ19</accession>
<evidence type="ECO:0000313" key="1">
    <source>
        <dbReference type="EMBL" id="NLR65897.1"/>
    </source>
</evidence>
<evidence type="ECO:0000313" key="2">
    <source>
        <dbReference type="Proteomes" id="UP000570474"/>
    </source>
</evidence>